<dbReference type="Gene3D" id="1.10.1380.10">
    <property type="entry name" value="Neutral endopeptidase , domain2"/>
    <property type="match status" value="1"/>
</dbReference>
<dbReference type="OrthoDB" id="6475849at2759"/>
<dbReference type="Gene3D" id="3.40.390.10">
    <property type="entry name" value="Collagenase (Catalytic Domain)"/>
    <property type="match status" value="1"/>
</dbReference>
<dbReference type="InterPro" id="IPR000718">
    <property type="entry name" value="Peptidase_M13"/>
</dbReference>
<evidence type="ECO:0000313" key="5">
    <source>
        <dbReference type="Proteomes" id="UP000053766"/>
    </source>
</evidence>
<gene>
    <name evidence="4" type="ORF">DICVIV_07873</name>
</gene>
<comment type="similarity">
    <text evidence="1">Belongs to the peptidase M13 family.</text>
</comment>
<dbReference type="SUPFAM" id="SSF55486">
    <property type="entry name" value="Metalloproteases ('zincins'), catalytic domain"/>
    <property type="match status" value="1"/>
</dbReference>
<dbReference type="AlphaFoldDB" id="A0A0D8XN37"/>
<feature type="domain" description="Peptidase M13 N-terminal" evidence="3">
    <location>
        <begin position="100"/>
        <end position="339"/>
    </location>
</feature>
<organism evidence="4 5">
    <name type="scientific">Dictyocaulus viviparus</name>
    <name type="common">Bovine lungworm</name>
    <dbReference type="NCBI Taxonomy" id="29172"/>
    <lineage>
        <taxon>Eukaryota</taxon>
        <taxon>Metazoa</taxon>
        <taxon>Ecdysozoa</taxon>
        <taxon>Nematoda</taxon>
        <taxon>Chromadorea</taxon>
        <taxon>Rhabditida</taxon>
        <taxon>Rhabditina</taxon>
        <taxon>Rhabditomorpha</taxon>
        <taxon>Strongyloidea</taxon>
        <taxon>Metastrongylidae</taxon>
        <taxon>Dictyocaulus</taxon>
    </lineage>
</organism>
<evidence type="ECO:0000313" key="4">
    <source>
        <dbReference type="EMBL" id="KJH46063.1"/>
    </source>
</evidence>
<dbReference type="EMBL" id="KN716371">
    <property type="protein sequence ID" value="KJH46063.1"/>
    <property type="molecule type" value="Genomic_DNA"/>
</dbReference>
<accession>A0A0D8XN37</accession>
<evidence type="ECO:0000256" key="1">
    <source>
        <dbReference type="ARBA" id="ARBA00007357"/>
    </source>
</evidence>
<dbReference type="InterPro" id="IPR024079">
    <property type="entry name" value="MetalloPept_cat_dom_sf"/>
</dbReference>
<dbReference type="GO" id="GO:0005886">
    <property type="term" value="C:plasma membrane"/>
    <property type="evidence" value="ECO:0007669"/>
    <property type="project" value="TreeGrafter"/>
</dbReference>
<dbReference type="STRING" id="29172.A0A0D8XN37"/>
<dbReference type="PROSITE" id="PS51885">
    <property type="entry name" value="NEPRILYSIN"/>
    <property type="match status" value="1"/>
</dbReference>
<evidence type="ECO:0000259" key="3">
    <source>
        <dbReference type="Pfam" id="PF05649"/>
    </source>
</evidence>
<keyword evidence="2" id="KW-1133">Transmembrane helix</keyword>
<keyword evidence="2" id="KW-0472">Membrane</keyword>
<dbReference type="PANTHER" id="PTHR11733:SF167">
    <property type="entry name" value="FI17812P1-RELATED"/>
    <property type="match status" value="1"/>
</dbReference>
<dbReference type="GO" id="GO:0016485">
    <property type="term" value="P:protein processing"/>
    <property type="evidence" value="ECO:0007669"/>
    <property type="project" value="TreeGrafter"/>
</dbReference>
<name>A0A0D8XN37_DICVI</name>
<dbReference type="Pfam" id="PF05649">
    <property type="entry name" value="Peptidase_M13_N"/>
    <property type="match status" value="1"/>
</dbReference>
<keyword evidence="5" id="KW-1185">Reference proteome</keyword>
<dbReference type="InterPro" id="IPR008753">
    <property type="entry name" value="Peptidase_M13_N"/>
</dbReference>
<protein>
    <recommendedName>
        <fullName evidence="3">Peptidase M13 N-terminal domain-containing protein</fullName>
    </recommendedName>
</protein>
<reference evidence="4 5" key="1">
    <citation type="submission" date="2013-11" db="EMBL/GenBank/DDBJ databases">
        <title>Draft genome of the bovine lungworm Dictyocaulus viviparus.</title>
        <authorList>
            <person name="Mitreva M."/>
        </authorList>
    </citation>
    <scope>NUCLEOTIDE SEQUENCE [LARGE SCALE GENOMIC DNA]</scope>
    <source>
        <strain evidence="4 5">HannoverDv2000</strain>
    </source>
</reference>
<sequence>MLMFNSYNNKNTIQRTTNNRLVVLFVVLFIFGAIIAISILTILFAIRENLVTNSEKSPKSIERYQLNSSDTNQRISLCISEKCTQLASTYQKNMNRQMDPCTDFYSFTCGNYARHHIIPEYTTKINLLIEMRQNLGTRLKSILETLSRQNNTKSMQLVHIYYDSCMNVDAQNDLATQPLFKLISELGGWELLTNAQFDSEHYQWEVTAGQLALIGIDGLMRVFVHSSFEDRNIQTLMFCPPSLYLKNKKFYRGAPSSNVFLKHYKNYIKGFLQLLGVDIDDDSGVIDYQINDIIDLERRIANLSRSDNQRRHSLINNLMSYKNFRHRYREVDQFALIRIFWSTISIPTSSSTSSTTTVFVIRTLCLVAELKWFIIMLCSHSIWLSLSENSDSQISNC</sequence>
<dbReference type="InterPro" id="IPR042089">
    <property type="entry name" value="Peptidase_M13_dom_2"/>
</dbReference>
<keyword evidence="2" id="KW-0812">Transmembrane</keyword>
<proteinExistence type="inferred from homology"/>
<evidence type="ECO:0000256" key="2">
    <source>
        <dbReference type="SAM" id="Phobius"/>
    </source>
</evidence>
<dbReference type="MEROPS" id="M13.A26"/>
<reference evidence="5" key="2">
    <citation type="journal article" date="2016" name="Sci. Rep.">
        <title>Dictyocaulus viviparus genome, variome and transcriptome elucidate lungworm biology and support future intervention.</title>
        <authorList>
            <person name="McNulty S.N."/>
            <person name="Strube C."/>
            <person name="Rosa B.A."/>
            <person name="Martin J.C."/>
            <person name="Tyagi R."/>
            <person name="Choi Y.J."/>
            <person name="Wang Q."/>
            <person name="Hallsworth Pepin K."/>
            <person name="Zhang X."/>
            <person name="Ozersky P."/>
            <person name="Wilson R.K."/>
            <person name="Sternberg P.W."/>
            <person name="Gasser R.B."/>
            <person name="Mitreva M."/>
        </authorList>
    </citation>
    <scope>NUCLEOTIDE SEQUENCE [LARGE SCALE GENOMIC DNA]</scope>
    <source>
        <strain evidence="5">HannoverDv2000</strain>
    </source>
</reference>
<dbReference type="PANTHER" id="PTHR11733">
    <property type="entry name" value="ZINC METALLOPROTEASE FAMILY M13 NEPRILYSIN-RELATED"/>
    <property type="match status" value="1"/>
</dbReference>
<feature type="transmembrane region" description="Helical" evidence="2">
    <location>
        <begin position="21"/>
        <end position="46"/>
    </location>
</feature>
<dbReference type="Proteomes" id="UP000053766">
    <property type="component" value="Unassembled WGS sequence"/>
</dbReference>
<dbReference type="GO" id="GO:0004222">
    <property type="term" value="F:metalloendopeptidase activity"/>
    <property type="evidence" value="ECO:0007669"/>
    <property type="project" value="InterPro"/>
</dbReference>